<keyword evidence="1 6" id="KW-0813">Transport</keyword>
<dbReference type="InterPro" id="IPR017896">
    <property type="entry name" value="4Fe4S_Fe-S-bd"/>
</dbReference>
<proteinExistence type="predicted"/>
<evidence type="ECO:0000256" key="4">
    <source>
        <dbReference type="ARBA" id="ARBA00023004"/>
    </source>
</evidence>
<accession>A0ABZ2Y1Y5</accession>
<evidence type="ECO:0000256" key="1">
    <source>
        <dbReference type="ARBA" id="ARBA00022448"/>
    </source>
</evidence>
<sequence>MIAKIDRDGCIACGTCPAICPEVFRMADDGLAEVYVDEVPEEAKDSAIEAQEACPVSVITVEE</sequence>
<dbReference type="PANTHER" id="PTHR36923">
    <property type="entry name" value="FERREDOXIN"/>
    <property type="match status" value="1"/>
</dbReference>
<reference evidence="8 9" key="1">
    <citation type="submission" date="2023-03" db="EMBL/GenBank/DDBJ databases">
        <title>Novel Species.</title>
        <authorList>
            <person name="Ma S."/>
        </authorList>
    </citation>
    <scope>NUCLEOTIDE SEQUENCE [LARGE SCALE GENOMIC DNA]</scope>
    <source>
        <strain evidence="8 9">LIND6LT2</strain>
    </source>
</reference>
<evidence type="ECO:0000256" key="2">
    <source>
        <dbReference type="ARBA" id="ARBA00022723"/>
    </source>
</evidence>
<evidence type="ECO:0000256" key="6">
    <source>
        <dbReference type="RuleBase" id="RU368020"/>
    </source>
</evidence>
<evidence type="ECO:0000256" key="5">
    <source>
        <dbReference type="ARBA" id="ARBA00023014"/>
    </source>
</evidence>
<dbReference type="EMBL" id="CP121687">
    <property type="protein sequence ID" value="WZL69343.1"/>
    <property type="molecule type" value="Genomic_DNA"/>
</dbReference>
<dbReference type="PANTHER" id="PTHR36923:SF3">
    <property type="entry name" value="FERREDOXIN"/>
    <property type="match status" value="1"/>
</dbReference>
<keyword evidence="4 6" id="KW-0408">Iron</keyword>
<keyword evidence="2 6" id="KW-0479">Metal-binding</keyword>
<dbReference type="InterPro" id="IPR051269">
    <property type="entry name" value="Fe-S_cluster_ET"/>
</dbReference>
<dbReference type="Proteomes" id="UP001486565">
    <property type="component" value="Chromosome"/>
</dbReference>
<protein>
    <recommendedName>
        <fullName evidence="6">Ferredoxin</fullName>
    </recommendedName>
</protein>
<keyword evidence="5 6" id="KW-0411">Iron-sulfur</keyword>
<name>A0ABZ2Y1Y5_9FIRM</name>
<feature type="domain" description="4Fe-4S ferredoxin-type" evidence="7">
    <location>
        <begin position="1"/>
        <end position="29"/>
    </location>
</feature>
<dbReference type="SUPFAM" id="SSF54862">
    <property type="entry name" value="4Fe-4S ferredoxins"/>
    <property type="match status" value="1"/>
</dbReference>
<keyword evidence="3 6" id="KW-0249">Electron transport</keyword>
<organism evidence="8 9">
    <name type="scientific">Defluviitalea saccharophila</name>
    <dbReference type="NCBI Taxonomy" id="879970"/>
    <lineage>
        <taxon>Bacteria</taxon>
        <taxon>Bacillati</taxon>
        <taxon>Bacillota</taxon>
        <taxon>Clostridia</taxon>
        <taxon>Lachnospirales</taxon>
        <taxon>Defluviitaleaceae</taxon>
        <taxon>Defluviitalea</taxon>
    </lineage>
</organism>
<keyword evidence="9" id="KW-1185">Reference proteome</keyword>
<gene>
    <name evidence="8" type="ORF">QBE51_11135</name>
</gene>
<evidence type="ECO:0000313" key="8">
    <source>
        <dbReference type="EMBL" id="WZL69343.1"/>
    </source>
</evidence>
<dbReference type="PROSITE" id="PS51379">
    <property type="entry name" value="4FE4S_FER_2"/>
    <property type="match status" value="1"/>
</dbReference>
<dbReference type="RefSeq" id="WP_341876340.1">
    <property type="nucleotide sequence ID" value="NZ_CP121687.1"/>
</dbReference>
<dbReference type="Gene3D" id="3.30.70.20">
    <property type="match status" value="1"/>
</dbReference>
<comment type="function">
    <text evidence="6">Ferredoxins are iron-sulfur proteins that transfer electrons in a wide variety of metabolic reactions.</text>
</comment>
<dbReference type="PRINTS" id="PR00352">
    <property type="entry name" value="3FE4SFRDOXIN"/>
</dbReference>
<evidence type="ECO:0000313" key="9">
    <source>
        <dbReference type="Proteomes" id="UP001486565"/>
    </source>
</evidence>
<evidence type="ECO:0000256" key="3">
    <source>
        <dbReference type="ARBA" id="ARBA00022982"/>
    </source>
</evidence>
<evidence type="ECO:0000259" key="7">
    <source>
        <dbReference type="PROSITE" id="PS51379"/>
    </source>
</evidence>
<dbReference type="Pfam" id="PF13370">
    <property type="entry name" value="Fer4_13"/>
    <property type="match status" value="1"/>
</dbReference>
<dbReference type="InterPro" id="IPR001080">
    <property type="entry name" value="3Fe4S_ferredoxin"/>
</dbReference>